<accession>A0A172TR37</accession>
<dbReference type="AlphaFoldDB" id="A0A172TR37"/>
<dbReference type="STRING" id="1492898.SY85_00600"/>
<dbReference type="Pfam" id="PF02627">
    <property type="entry name" value="CMD"/>
    <property type="match status" value="1"/>
</dbReference>
<dbReference type="PANTHER" id="PTHR35446">
    <property type="entry name" value="SI:CH211-175M2.5"/>
    <property type="match status" value="1"/>
</dbReference>
<organism evidence="2 3">
    <name type="scientific">Flavisolibacter tropicus</name>
    <dbReference type="NCBI Taxonomy" id="1492898"/>
    <lineage>
        <taxon>Bacteria</taxon>
        <taxon>Pseudomonadati</taxon>
        <taxon>Bacteroidota</taxon>
        <taxon>Chitinophagia</taxon>
        <taxon>Chitinophagales</taxon>
        <taxon>Chitinophagaceae</taxon>
        <taxon>Flavisolibacter</taxon>
    </lineage>
</organism>
<dbReference type="Proteomes" id="UP000077177">
    <property type="component" value="Chromosome"/>
</dbReference>
<dbReference type="SUPFAM" id="SSF69118">
    <property type="entry name" value="AhpD-like"/>
    <property type="match status" value="1"/>
</dbReference>
<dbReference type="OrthoDB" id="9808310at2"/>
<evidence type="ECO:0000259" key="1">
    <source>
        <dbReference type="Pfam" id="PF02627"/>
    </source>
</evidence>
<dbReference type="PATRIC" id="fig|1492898.3.peg.130"/>
<reference evidence="3" key="1">
    <citation type="submission" date="2015-01" db="EMBL/GenBank/DDBJ databases">
        <title>Flavisolibacter sp./LCS9/ whole genome sequencing.</title>
        <authorList>
            <person name="Kim M.K."/>
            <person name="Srinivasan S."/>
            <person name="Lee J.-J."/>
        </authorList>
    </citation>
    <scope>NUCLEOTIDE SEQUENCE [LARGE SCALE GENOMIC DNA]</scope>
    <source>
        <strain evidence="3">LCS9</strain>
    </source>
</reference>
<sequence length="176" mass="19393">MPHINLRTDLFGITSLLDYRKEVAKPLCELTQLLLRGESTLSEAEREMIAAHVSYLNECKFCSSAHHAAACVLPGGDKPATGKMKSLLAIAEKVQLGGNHVHQEQVDEARQQGATDREIHDTVLIAALFCLYNRYVDGLATVAPADPNFYAALAKRITTRGYRMPEDGYHALTVNK</sequence>
<dbReference type="EMBL" id="CP011390">
    <property type="protein sequence ID" value="ANE49223.1"/>
    <property type="molecule type" value="Genomic_DNA"/>
</dbReference>
<dbReference type="GO" id="GO:0051920">
    <property type="term" value="F:peroxiredoxin activity"/>
    <property type="evidence" value="ECO:0007669"/>
    <property type="project" value="InterPro"/>
</dbReference>
<feature type="domain" description="Carboxymuconolactone decarboxylase-like" evidence="1">
    <location>
        <begin position="22"/>
        <end position="70"/>
    </location>
</feature>
<evidence type="ECO:0000313" key="2">
    <source>
        <dbReference type="EMBL" id="ANE49223.1"/>
    </source>
</evidence>
<dbReference type="PANTHER" id="PTHR35446:SF2">
    <property type="entry name" value="CARBOXYMUCONOLACTONE DECARBOXYLASE-LIKE DOMAIN-CONTAINING PROTEIN"/>
    <property type="match status" value="1"/>
</dbReference>
<dbReference type="KEGG" id="fla:SY85_00600"/>
<dbReference type="InterPro" id="IPR029032">
    <property type="entry name" value="AhpD-like"/>
</dbReference>
<name>A0A172TR37_9BACT</name>
<dbReference type="InterPro" id="IPR003779">
    <property type="entry name" value="CMD-like"/>
</dbReference>
<gene>
    <name evidence="2" type="ORF">SY85_00600</name>
</gene>
<proteinExistence type="predicted"/>
<dbReference type="RefSeq" id="WP_066401295.1">
    <property type="nucleotide sequence ID" value="NZ_CP011390.1"/>
</dbReference>
<reference evidence="2 3" key="2">
    <citation type="journal article" date="2016" name="Int. J. Syst. Evol. Microbiol.">
        <title>Flavisolibacter tropicus sp. nov., isolated from tropical soil.</title>
        <authorList>
            <person name="Lee J.J."/>
            <person name="Kang M.S."/>
            <person name="Kim G.S."/>
            <person name="Lee C.S."/>
            <person name="Lim S."/>
            <person name="Lee J."/>
            <person name="Roh S.H."/>
            <person name="Kang H."/>
            <person name="Ha J.M."/>
            <person name="Bae S."/>
            <person name="Jung H.Y."/>
            <person name="Kim M.K."/>
        </authorList>
    </citation>
    <scope>NUCLEOTIDE SEQUENCE [LARGE SCALE GENOMIC DNA]</scope>
    <source>
        <strain evidence="2 3">LCS9</strain>
    </source>
</reference>
<dbReference type="Gene3D" id="1.20.1290.10">
    <property type="entry name" value="AhpD-like"/>
    <property type="match status" value="1"/>
</dbReference>
<protein>
    <submittedName>
        <fullName evidence="2">Carboxymuconolactone decarboxylase</fullName>
    </submittedName>
</protein>
<evidence type="ECO:0000313" key="3">
    <source>
        <dbReference type="Proteomes" id="UP000077177"/>
    </source>
</evidence>
<keyword evidence="3" id="KW-1185">Reference proteome</keyword>